<keyword evidence="8" id="KW-1185">Reference proteome</keyword>
<dbReference type="Proteomes" id="UP000028924">
    <property type="component" value="Unassembled WGS sequence"/>
</dbReference>
<name>A0A087SDV4_AUXPR</name>
<protein>
    <submittedName>
        <fullName evidence="7">Methyltransferase-like protein 6</fullName>
    </submittedName>
</protein>
<evidence type="ECO:0000256" key="1">
    <source>
        <dbReference type="ARBA" id="ARBA00009725"/>
    </source>
</evidence>
<dbReference type="CDD" id="cd02440">
    <property type="entry name" value="AdoMet_MTases"/>
    <property type="match status" value="1"/>
</dbReference>
<dbReference type="GO" id="GO:0032259">
    <property type="term" value="P:methylation"/>
    <property type="evidence" value="ECO:0007669"/>
    <property type="project" value="UniProtKB-KW"/>
</dbReference>
<dbReference type="STRING" id="3075.A0A087SDV4"/>
<evidence type="ECO:0000256" key="4">
    <source>
        <dbReference type="SAM" id="MobiDB-lite"/>
    </source>
</evidence>
<gene>
    <name evidence="7" type="ORF">F751_6876</name>
</gene>
<reference evidence="7 8" key="1">
    <citation type="journal article" date="2014" name="BMC Genomics">
        <title>Oil accumulation mechanisms of the oleaginous microalga Chlorella protothecoides revealed through its genome, transcriptomes, and proteomes.</title>
        <authorList>
            <person name="Gao C."/>
            <person name="Wang Y."/>
            <person name="Shen Y."/>
            <person name="Yan D."/>
            <person name="He X."/>
            <person name="Dai J."/>
            <person name="Wu Q."/>
        </authorList>
    </citation>
    <scope>NUCLEOTIDE SEQUENCE [LARGE SCALE GENOMIC DNA]</scope>
    <source>
        <strain evidence="7 8">0710</strain>
    </source>
</reference>
<dbReference type="PANTHER" id="PTHR22809">
    <property type="entry name" value="METHYLTRANSFERASE-RELATED"/>
    <property type="match status" value="1"/>
</dbReference>
<feature type="compositionally biased region" description="Low complexity" evidence="4">
    <location>
        <begin position="615"/>
        <end position="626"/>
    </location>
</feature>
<feature type="domain" description="Methyltransferase type 12" evidence="6">
    <location>
        <begin position="47"/>
        <end position="147"/>
    </location>
</feature>
<evidence type="ECO:0000256" key="2">
    <source>
        <dbReference type="ARBA" id="ARBA00022603"/>
    </source>
</evidence>
<dbReference type="RefSeq" id="XP_011396786.1">
    <property type="nucleotide sequence ID" value="XM_011398484.1"/>
</dbReference>
<dbReference type="SUPFAM" id="SSF53335">
    <property type="entry name" value="S-adenosyl-L-methionine-dependent methyltransferases"/>
    <property type="match status" value="1"/>
</dbReference>
<dbReference type="Pfam" id="PF08242">
    <property type="entry name" value="Methyltransf_12"/>
    <property type="match status" value="1"/>
</dbReference>
<keyword evidence="5" id="KW-1133">Transmembrane helix</keyword>
<proteinExistence type="inferred from homology"/>
<accession>A0A087SDV4</accession>
<comment type="similarity">
    <text evidence="1">Belongs to the methyltransferase superfamily. METL family.</text>
</comment>
<keyword evidence="5" id="KW-0472">Membrane</keyword>
<dbReference type="PANTHER" id="PTHR22809:SF5">
    <property type="entry name" value="TRNA N(3)-METHYLCYTIDINE METHYLTRANSFERASE METTL6"/>
    <property type="match status" value="1"/>
</dbReference>
<feature type="compositionally biased region" description="Low complexity" evidence="4">
    <location>
        <begin position="659"/>
        <end position="675"/>
    </location>
</feature>
<dbReference type="InterPro" id="IPR026113">
    <property type="entry name" value="METTL2/6/8-like"/>
</dbReference>
<dbReference type="eggNOG" id="KOG2361">
    <property type="taxonomic scope" value="Eukaryota"/>
</dbReference>
<keyword evidence="3 7" id="KW-0808">Transferase</keyword>
<dbReference type="GeneID" id="23618267"/>
<keyword evidence="5" id="KW-0812">Transmembrane</keyword>
<evidence type="ECO:0000256" key="3">
    <source>
        <dbReference type="ARBA" id="ARBA00022679"/>
    </source>
</evidence>
<sequence length="684" mass="72429">MHTAAVLEEDAARYWDLFYQRNAGKFFKDRHYLDREFPLLLTAPCILELGCGVGNTLFPLAAANTQARLYACDFAPAAIRVLKQHPLYGGRVTAHVADITKGPLAPAVPEGQVSAATLFFVLSALSPETMPRALENLKPSLVPGGRVLVRDYARGDLAQSRLSEPGRVQRLADDFYVRWDGTRAFYFTQEGMRSLFKGAGFVCESLSCQSRHVENRKKGLAMRRLFIQGVFRLPEPGEARQPFVDERTSALKGVINDSTPGEGHGQADSAGACAVQGTPGPQPLQAWSWGGFEVQTPAGHDASAAQALGDLAALLAPGLAGQTVLEWSAGETIGLAALCALRHCRSAIAAASSQACLPSLRANTKLNSHRVVIERLRLHALESSAGDGHLEAVWRAHPSGLDLMLLHLDDASHLLFTLHLMSKLLKAGAGRAWLVVRPGLLERVEAGMVDWPHLQQCVGGAPGVAAIEDKKAAIIGGAAGGILGLIILLLLGFAVCRHRKVHKREETQAEMMAHRWRLEREFVNERKGGKTAGGAVTREALEKARQARMAGATPPPAAPPTGYGLGAAGRPTPQAATPMTATPGSVSRGPAVTPSSIAPSSAEPQRSGSARGLFSSRSARSTPSPSVAGPPTYTASFPSPSTDNLPVDADTGVELMPDKSYSSGGPPSGGSWSKKGLGGLFSKK</sequence>
<feature type="compositionally biased region" description="Low complexity" evidence="4">
    <location>
        <begin position="568"/>
        <end position="583"/>
    </location>
</feature>
<dbReference type="KEGG" id="apro:F751_6876"/>
<dbReference type="GO" id="GO:0008757">
    <property type="term" value="F:S-adenosylmethionine-dependent methyltransferase activity"/>
    <property type="evidence" value="ECO:0007669"/>
    <property type="project" value="UniProtKB-ARBA"/>
</dbReference>
<feature type="compositionally biased region" description="Polar residues" evidence="4">
    <location>
        <begin position="593"/>
        <end position="608"/>
    </location>
</feature>
<evidence type="ECO:0000256" key="5">
    <source>
        <dbReference type="SAM" id="Phobius"/>
    </source>
</evidence>
<feature type="compositionally biased region" description="Polar residues" evidence="4">
    <location>
        <begin position="633"/>
        <end position="644"/>
    </location>
</feature>
<evidence type="ECO:0000259" key="6">
    <source>
        <dbReference type="Pfam" id="PF08242"/>
    </source>
</evidence>
<dbReference type="EMBL" id="KL662101">
    <property type="protein sequence ID" value="KFM23908.1"/>
    <property type="molecule type" value="Genomic_DNA"/>
</dbReference>
<dbReference type="Gene3D" id="3.40.50.150">
    <property type="entry name" value="Vaccinia Virus protein VP39"/>
    <property type="match status" value="1"/>
</dbReference>
<keyword evidence="2 7" id="KW-0489">Methyltransferase</keyword>
<dbReference type="OrthoDB" id="417697at2759"/>
<evidence type="ECO:0000313" key="7">
    <source>
        <dbReference type="EMBL" id="KFM23908.1"/>
    </source>
</evidence>
<feature type="transmembrane region" description="Helical" evidence="5">
    <location>
        <begin position="472"/>
        <end position="496"/>
    </location>
</feature>
<dbReference type="GO" id="GO:0008173">
    <property type="term" value="F:RNA methyltransferase activity"/>
    <property type="evidence" value="ECO:0007669"/>
    <property type="project" value="UniProtKB-ARBA"/>
</dbReference>
<evidence type="ECO:0000313" key="8">
    <source>
        <dbReference type="Proteomes" id="UP000028924"/>
    </source>
</evidence>
<organism evidence="7 8">
    <name type="scientific">Auxenochlorella protothecoides</name>
    <name type="common">Green microalga</name>
    <name type="synonym">Chlorella protothecoides</name>
    <dbReference type="NCBI Taxonomy" id="3075"/>
    <lineage>
        <taxon>Eukaryota</taxon>
        <taxon>Viridiplantae</taxon>
        <taxon>Chlorophyta</taxon>
        <taxon>core chlorophytes</taxon>
        <taxon>Trebouxiophyceae</taxon>
        <taxon>Chlorellales</taxon>
        <taxon>Chlorellaceae</taxon>
        <taxon>Auxenochlorella</taxon>
    </lineage>
</organism>
<feature type="region of interest" description="Disordered" evidence="4">
    <location>
        <begin position="544"/>
        <end position="684"/>
    </location>
</feature>
<dbReference type="InterPro" id="IPR029063">
    <property type="entry name" value="SAM-dependent_MTases_sf"/>
</dbReference>
<dbReference type="InterPro" id="IPR013217">
    <property type="entry name" value="Methyltransf_12"/>
</dbReference>
<dbReference type="AlphaFoldDB" id="A0A087SDV4"/>